<organism evidence="2">
    <name type="scientific">marine sediment metagenome</name>
    <dbReference type="NCBI Taxonomy" id="412755"/>
    <lineage>
        <taxon>unclassified sequences</taxon>
        <taxon>metagenomes</taxon>
        <taxon>ecological metagenomes</taxon>
    </lineage>
</organism>
<comment type="caution">
    <text evidence="2">The sequence shown here is derived from an EMBL/GenBank/DDBJ whole genome shotgun (WGS) entry which is preliminary data.</text>
</comment>
<gene>
    <name evidence="2" type="ORF">LCGC14_0966060</name>
</gene>
<dbReference type="GO" id="GO:0016747">
    <property type="term" value="F:acyltransferase activity, transferring groups other than amino-acyl groups"/>
    <property type="evidence" value="ECO:0007669"/>
    <property type="project" value="InterPro"/>
</dbReference>
<name>A0A0F9QWB0_9ZZZZ</name>
<dbReference type="AlphaFoldDB" id="A0A0F9QWB0"/>
<proteinExistence type="predicted"/>
<dbReference type="Gene3D" id="3.40.630.30">
    <property type="match status" value="1"/>
</dbReference>
<dbReference type="SUPFAM" id="SSF55729">
    <property type="entry name" value="Acyl-CoA N-acyltransferases (Nat)"/>
    <property type="match status" value="1"/>
</dbReference>
<accession>A0A0F9QWB0</accession>
<dbReference type="CDD" id="cd04301">
    <property type="entry name" value="NAT_SF"/>
    <property type="match status" value="1"/>
</dbReference>
<feature type="domain" description="N-acetyltransferase" evidence="1">
    <location>
        <begin position="65"/>
        <end position="208"/>
    </location>
</feature>
<dbReference type="InterPro" id="IPR016181">
    <property type="entry name" value="Acyl_CoA_acyltransferase"/>
</dbReference>
<reference evidence="2" key="1">
    <citation type="journal article" date="2015" name="Nature">
        <title>Complex archaea that bridge the gap between prokaryotes and eukaryotes.</title>
        <authorList>
            <person name="Spang A."/>
            <person name="Saw J.H."/>
            <person name="Jorgensen S.L."/>
            <person name="Zaremba-Niedzwiedzka K."/>
            <person name="Martijn J."/>
            <person name="Lind A.E."/>
            <person name="van Eijk R."/>
            <person name="Schleper C."/>
            <person name="Guy L."/>
            <person name="Ettema T.J."/>
        </authorList>
    </citation>
    <scope>NUCLEOTIDE SEQUENCE</scope>
</reference>
<protein>
    <recommendedName>
        <fullName evidence="1">N-acetyltransferase domain-containing protein</fullName>
    </recommendedName>
</protein>
<dbReference type="InterPro" id="IPR052523">
    <property type="entry name" value="Trichothecene_AcTrans"/>
</dbReference>
<dbReference type="PANTHER" id="PTHR42791:SF1">
    <property type="entry name" value="N-ACETYLTRANSFERASE DOMAIN-CONTAINING PROTEIN"/>
    <property type="match status" value="1"/>
</dbReference>
<sequence length="209" mass="24848">MVFKMKNLRGLYQLNYIPLNATAEVISRAFYDDPLHIYIFPDESDRKKYLPYLFKAYIWYCLQFGVVYTSSPNLEGVTLWLPSKFAYITPERSKECGDEVYFYVLGKKYLERLSVTSHANDIHEQLIKEPHIYLMVIAVDPKFQRKGFGRKLLLPMIEYLDENNLKCYLDTNKKNNVLYYQNFGFNILKEFEIENTGIINWSMLRNPKN</sequence>
<dbReference type="Pfam" id="PF00583">
    <property type="entry name" value="Acetyltransf_1"/>
    <property type="match status" value="1"/>
</dbReference>
<dbReference type="EMBL" id="LAZR01003522">
    <property type="protein sequence ID" value="KKN17416.1"/>
    <property type="molecule type" value="Genomic_DNA"/>
</dbReference>
<dbReference type="PANTHER" id="PTHR42791">
    <property type="entry name" value="GNAT FAMILY ACETYLTRANSFERASE"/>
    <property type="match status" value="1"/>
</dbReference>
<dbReference type="PROSITE" id="PS51186">
    <property type="entry name" value="GNAT"/>
    <property type="match status" value="1"/>
</dbReference>
<evidence type="ECO:0000259" key="1">
    <source>
        <dbReference type="PROSITE" id="PS51186"/>
    </source>
</evidence>
<dbReference type="InterPro" id="IPR000182">
    <property type="entry name" value="GNAT_dom"/>
</dbReference>
<evidence type="ECO:0000313" key="2">
    <source>
        <dbReference type="EMBL" id="KKN17416.1"/>
    </source>
</evidence>